<name>A0ABR3NW70_9TELE</name>
<accession>A0ABR3NW70</accession>
<keyword evidence="2" id="KW-0430">Lectin</keyword>
<evidence type="ECO:0000313" key="9">
    <source>
        <dbReference type="EMBL" id="KAL1281295.1"/>
    </source>
</evidence>
<feature type="domain" description="AIG1-type G" evidence="8">
    <location>
        <begin position="206"/>
        <end position="399"/>
    </location>
</feature>
<dbReference type="EMBL" id="JAYMGO010000001">
    <property type="protein sequence ID" value="KAL1281295.1"/>
    <property type="molecule type" value="Genomic_DNA"/>
</dbReference>
<evidence type="ECO:0000259" key="8">
    <source>
        <dbReference type="PROSITE" id="PS51720"/>
    </source>
</evidence>
<comment type="similarity">
    <text evidence="1">Belongs to the TRAFAC class TrmE-Era-EngA-EngB-Septin-like GTPase superfamily. AIG1/Toc34/Toc159-like paraseptin GTPase family. IAN subfamily.</text>
</comment>
<dbReference type="Gene3D" id="3.40.50.300">
    <property type="entry name" value="P-loop containing nucleotide triphosphate hydrolases"/>
    <property type="match status" value="2"/>
</dbReference>
<feature type="region of interest" description="Disordered" evidence="5">
    <location>
        <begin position="413"/>
        <end position="438"/>
    </location>
</feature>
<keyword evidence="10" id="KW-1185">Reference proteome</keyword>
<dbReference type="Pfam" id="PF04548">
    <property type="entry name" value="AIG1"/>
    <property type="match status" value="2"/>
</dbReference>
<dbReference type="Gene3D" id="2.60.120.200">
    <property type="match status" value="1"/>
</dbReference>
<evidence type="ECO:0000256" key="4">
    <source>
        <dbReference type="ARBA" id="ARBA00023134"/>
    </source>
</evidence>
<feature type="domain" description="AIG1-type G" evidence="8">
    <location>
        <begin position="444"/>
        <end position="592"/>
    </location>
</feature>
<evidence type="ECO:0000256" key="2">
    <source>
        <dbReference type="ARBA" id="ARBA00022734"/>
    </source>
</evidence>
<evidence type="ECO:0000256" key="1">
    <source>
        <dbReference type="ARBA" id="ARBA00008535"/>
    </source>
</evidence>
<dbReference type="Proteomes" id="UP001558613">
    <property type="component" value="Unassembled WGS sequence"/>
</dbReference>
<gene>
    <name evidence="9" type="ORF">QQF64_000098</name>
</gene>
<dbReference type="PANTHER" id="PTHR10903">
    <property type="entry name" value="GTPASE, IMAP FAMILY MEMBER-RELATED"/>
    <property type="match status" value="1"/>
</dbReference>
<dbReference type="InterPro" id="IPR006703">
    <property type="entry name" value="G_AIG1"/>
</dbReference>
<comment type="caution">
    <text evidence="9">The sequence shown here is derived from an EMBL/GenBank/DDBJ whole genome shotgun (WGS) entry which is preliminary data.</text>
</comment>
<dbReference type="SUPFAM" id="SSF49899">
    <property type="entry name" value="Concanavalin A-like lectins/glucanases"/>
    <property type="match status" value="1"/>
</dbReference>
<dbReference type="SUPFAM" id="SSF52540">
    <property type="entry name" value="P-loop containing nucleoside triphosphate hydrolases"/>
    <property type="match status" value="2"/>
</dbReference>
<evidence type="ECO:0000313" key="10">
    <source>
        <dbReference type="Proteomes" id="UP001558613"/>
    </source>
</evidence>
<evidence type="ECO:0000256" key="6">
    <source>
        <dbReference type="SAM" id="SignalP"/>
    </source>
</evidence>
<dbReference type="InterPro" id="IPR013320">
    <property type="entry name" value="ConA-like_dom_sf"/>
</dbReference>
<sequence length="592" mass="67693">MHRDSSWTSSTGLILLCTLIHAIMEDLDPCHPELIPDKYQRETLLRLQAPNAVLMGGPNPCEWNGGTNLVAFQHLVPRQPLGSFIIHGGLQLGKVIIIQGFINPQANRVVISLRHKTGIAFHYSARFDENVVLCNTYEDGQWGEEEQSGIMLIKKGQPLQVTIFCSRHHYQVFVNETELLLGNGYQPNQHREMNTERTEPDEAPDLSELRIVLLGVSRAGKSPTANAILGREAFTERRTRESEIQTGIVADRNISIIDTPGFFTTHLTDDEMKKQMMKSLYLSHPGPHVFLLVINLETFREEQRNIVEQIQENFGKEAFLFTMLLFIGQEKVSRREFNQITESEETHKILNYFEGRFHAMNSNNECDLNQITKLLKSIDEMVKHNGGQNYSNEIYLKNQGKLKEQEERLKKDEKRLKQEERMKRAAANERKQEDVNKKKKQYLRGDLRIVLLGKTGSGKSSTGNMILGRDAFKVCFSSESTTHRCEKHEANEGNISVIDTPGLFHTSMSEKHVKAEIKRSLQMSAFGPNVFLLVIRLGRFTEEEQNTAKWLVNNLGENVKRFTIVLFNVADKLTKPLEKILQETPELQKLVD</sequence>
<dbReference type="InterPro" id="IPR001079">
    <property type="entry name" value="Galectin_CRD"/>
</dbReference>
<dbReference type="SMART" id="SM00276">
    <property type="entry name" value="GLECT"/>
    <property type="match status" value="1"/>
</dbReference>
<evidence type="ECO:0000256" key="5">
    <source>
        <dbReference type="SAM" id="MobiDB-lite"/>
    </source>
</evidence>
<evidence type="ECO:0008006" key="11">
    <source>
        <dbReference type="Google" id="ProtNLM"/>
    </source>
</evidence>
<organism evidence="9 10">
    <name type="scientific">Cirrhinus molitorella</name>
    <name type="common">mud carp</name>
    <dbReference type="NCBI Taxonomy" id="172907"/>
    <lineage>
        <taxon>Eukaryota</taxon>
        <taxon>Metazoa</taxon>
        <taxon>Chordata</taxon>
        <taxon>Craniata</taxon>
        <taxon>Vertebrata</taxon>
        <taxon>Euteleostomi</taxon>
        <taxon>Actinopterygii</taxon>
        <taxon>Neopterygii</taxon>
        <taxon>Teleostei</taxon>
        <taxon>Ostariophysi</taxon>
        <taxon>Cypriniformes</taxon>
        <taxon>Cyprinidae</taxon>
        <taxon>Labeoninae</taxon>
        <taxon>Labeonini</taxon>
        <taxon>Cirrhinus</taxon>
    </lineage>
</organism>
<dbReference type="CDD" id="cd00070">
    <property type="entry name" value="GLECT"/>
    <property type="match status" value="1"/>
</dbReference>
<reference evidence="9 10" key="1">
    <citation type="submission" date="2023-09" db="EMBL/GenBank/DDBJ databases">
        <authorList>
            <person name="Wang M."/>
        </authorList>
    </citation>
    <scope>NUCLEOTIDE SEQUENCE [LARGE SCALE GENOMIC DNA]</scope>
    <source>
        <strain evidence="9">GT-2023</strain>
        <tissue evidence="9">Liver</tissue>
    </source>
</reference>
<dbReference type="PROSITE" id="PS51304">
    <property type="entry name" value="GALECTIN"/>
    <property type="match status" value="1"/>
</dbReference>
<dbReference type="PROSITE" id="PS51720">
    <property type="entry name" value="G_AIG1"/>
    <property type="match status" value="2"/>
</dbReference>
<keyword evidence="3" id="KW-0547">Nucleotide-binding</keyword>
<evidence type="ECO:0000256" key="3">
    <source>
        <dbReference type="ARBA" id="ARBA00022741"/>
    </source>
</evidence>
<feature type="domain" description="Galectin" evidence="7">
    <location>
        <begin position="82"/>
        <end position="212"/>
    </location>
</feature>
<feature type="chain" id="PRO_5047129084" description="GTPase IMAP family member 8-like" evidence="6">
    <location>
        <begin position="23"/>
        <end position="592"/>
    </location>
</feature>
<proteinExistence type="inferred from homology"/>
<feature type="signal peptide" evidence="6">
    <location>
        <begin position="1"/>
        <end position="22"/>
    </location>
</feature>
<keyword evidence="6" id="KW-0732">Signal</keyword>
<dbReference type="InterPro" id="IPR045058">
    <property type="entry name" value="GIMA/IAN/Toc"/>
</dbReference>
<dbReference type="InterPro" id="IPR027417">
    <property type="entry name" value="P-loop_NTPase"/>
</dbReference>
<dbReference type="Pfam" id="PF00337">
    <property type="entry name" value="Gal-bind_lectin"/>
    <property type="match status" value="1"/>
</dbReference>
<protein>
    <recommendedName>
        <fullName evidence="11">GTPase IMAP family member 8-like</fullName>
    </recommendedName>
</protein>
<keyword evidence="4" id="KW-0342">GTP-binding</keyword>
<dbReference type="SMART" id="SM00908">
    <property type="entry name" value="Gal-bind_lectin"/>
    <property type="match status" value="1"/>
</dbReference>
<feature type="compositionally biased region" description="Basic and acidic residues" evidence="5">
    <location>
        <begin position="413"/>
        <end position="436"/>
    </location>
</feature>
<dbReference type="PANTHER" id="PTHR10903:SF188">
    <property type="entry name" value="GTPASE IMAP FAMILY MEMBER 2-LIKE-RELATED"/>
    <property type="match status" value="1"/>
</dbReference>
<evidence type="ECO:0000259" key="7">
    <source>
        <dbReference type="PROSITE" id="PS51304"/>
    </source>
</evidence>